<gene>
    <name evidence="8" type="ORF">SCF082_LOCUS7943</name>
</gene>
<keyword evidence="5" id="KW-0694">RNA-binding</keyword>
<dbReference type="Gene3D" id="3.90.640.10">
    <property type="entry name" value="Actin, Chain A, domain 4"/>
    <property type="match status" value="1"/>
</dbReference>
<dbReference type="SUPFAM" id="SSF81891">
    <property type="entry name" value="Poly A polymerase C-terminal region-like"/>
    <property type="match status" value="1"/>
</dbReference>
<dbReference type="Pfam" id="PF00022">
    <property type="entry name" value="Actin"/>
    <property type="match status" value="1"/>
</dbReference>
<comment type="caution">
    <text evidence="8">The sequence shown here is derived from an EMBL/GenBank/DDBJ whole genome shotgun (WGS) entry which is preliminary data.</text>
</comment>
<feature type="compositionally biased region" description="Basic and acidic residues" evidence="6">
    <location>
        <begin position="397"/>
        <end position="413"/>
    </location>
</feature>
<proteinExistence type="inferred from homology"/>
<dbReference type="SMART" id="SM00268">
    <property type="entry name" value="ACTIN"/>
    <property type="match status" value="1"/>
</dbReference>
<evidence type="ECO:0000256" key="3">
    <source>
        <dbReference type="ARBA" id="ARBA00049360"/>
    </source>
</evidence>
<dbReference type="SUPFAM" id="SSF53067">
    <property type="entry name" value="Actin-like ATPase domain"/>
    <property type="match status" value="2"/>
</dbReference>
<sequence length="1075" mass="118703">LLPGRMRLVVDNGGAHVKCGFAGQEAPWRVPNCTALVKGELAPRIGTETEDVGGLGRVTTTRALERGYLTRVDTEAQVWDQIVAQVIGGAHLVSELVVTLPPVCPKEVEDALDNLVRAHFHHRLTSYTKVVPAALCAVEQGLERSFCLVIDAGFSFTHVVPVFDGAVFEPGVRRLDVGGKLLTNYLKELVSFAQINVMDETAVVEQLKHDVCYVSQDISRDLDRLALLQRQPLLRVSDRLSARDRAALERTYTRRYVLPDFDAVPKGYLLDPDVAPEDILHLRKQIVTLSTECLLVPEVLFNPSILGLPQAGLSELVLQVLDLCPAEVRPVLQQNVIVTGGSSLFPNLVQRLQRDLGASAGRAMTARSVTLFLLAAAAATVWVRLRRRTGQTQQQEQEQRQQEQQQEQRHQEQQHQTQATEPPANQDAEDDLGHERPIPQVFVDKIPADEVLVIRFLLDYLAWRKLPVDGLLVNGGYVRDLLLGKVPDDLDISVFLKDCEPHVTVEWILGDLPNFVASFPGAETEVEHLYGFASLRKIEITGDISKNKKLDTAKAVFGFLAPAHPTSGERCKLKSIEVDLMPTIGEESYQAADHRIPTRDQRGTPKQDALRRDLTIGAMLIKVAYRDDSNRELGWTLLDFYGGLADLRNKVLRAPDPGRLMGTFTQPGDLELCKVVGLDPNDTLAAWWVKILRDDPVRILRVFRFAAKLNFRICPSFWTVIPFALDALQLKVAGSRKMTEILKLAKYGNDNVVQFFSLCFRKRFVHNPRGETTCLAPVIFGGQDGDGGANLPSLPQVSADELLGCFLAVAVFSARFVPAADWAQEPQEDGSGDSVPLLAAERACNGLCTSNEMRQSAVYLLQANERLIALFPASPPAPPSTAAIDGIFEQRLANRVRGLAAAQHPPLDNGDGTLFRAFVTVWEVLRLSTGATHYSRRLVLALLEHGAPPAAHEFVKTALELFLESPSPPKLTGKGISQLKKLPPRLRGIVLVRLVVLLRLNNVTGIASLDRAGALEEFLQTQCDALYASLLKEFYVDDSHQQLKEAYARKPGQVSSNKAKQKNKSKKSKAKSSKT</sequence>
<dbReference type="Proteomes" id="UP001642464">
    <property type="component" value="Unassembled WGS sequence"/>
</dbReference>
<feature type="region of interest" description="Disordered" evidence="6">
    <location>
        <begin position="1046"/>
        <end position="1075"/>
    </location>
</feature>
<keyword evidence="9" id="KW-1185">Reference proteome</keyword>
<dbReference type="Gene3D" id="3.30.460.10">
    <property type="entry name" value="Beta Polymerase, domain 2"/>
    <property type="match status" value="1"/>
</dbReference>
<comment type="catalytic activity">
    <reaction evidence="3">
        <text>ATP + H2O = ADP + phosphate + H(+)</text>
        <dbReference type="Rhea" id="RHEA:13065"/>
        <dbReference type="ChEBI" id="CHEBI:15377"/>
        <dbReference type="ChEBI" id="CHEBI:15378"/>
        <dbReference type="ChEBI" id="CHEBI:30616"/>
        <dbReference type="ChEBI" id="CHEBI:43474"/>
        <dbReference type="ChEBI" id="CHEBI:456216"/>
    </reaction>
</comment>
<dbReference type="Gene3D" id="3.30.420.40">
    <property type="match status" value="2"/>
</dbReference>
<name>A0ABP0IMP5_9DINO</name>
<dbReference type="InterPro" id="IPR004000">
    <property type="entry name" value="Actin"/>
</dbReference>
<reference evidence="8 9" key="1">
    <citation type="submission" date="2024-02" db="EMBL/GenBank/DDBJ databases">
        <authorList>
            <person name="Chen Y."/>
            <person name="Shah S."/>
            <person name="Dougan E. K."/>
            <person name="Thang M."/>
            <person name="Chan C."/>
        </authorList>
    </citation>
    <scope>NUCLEOTIDE SEQUENCE [LARGE SCALE GENOMIC DNA]</scope>
</reference>
<dbReference type="Gene3D" id="2.30.36.70">
    <property type="entry name" value="Actin, Chain A, domain 2"/>
    <property type="match status" value="1"/>
</dbReference>
<dbReference type="Gene3D" id="1.10.3090.10">
    <property type="entry name" value="cca-adding enzyme, domain 2"/>
    <property type="match status" value="1"/>
</dbReference>
<comment type="similarity">
    <text evidence="1 5">Belongs to the tRNA nucleotidyltransferase/poly(A) polymerase family.</text>
</comment>
<accession>A0ABP0IMP5</accession>
<feature type="region of interest" description="Disordered" evidence="6">
    <location>
        <begin position="393"/>
        <end position="432"/>
    </location>
</feature>
<comment type="similarity">
    <text evidence="4">Belongs to the actin family.</text>
</comment>
<dbReference type="SUPFAM" id="SSF81301">
    <property type="entry name" value="Nucleotidyltransferase"/>
    <property type="match status" value="1"/>
</dbReference>
<dbReference type="Pfam" id="PF01743">
    <property type="entry name" value="PolyA_pol"/>
    <property type="match status" value="1"/>
</dbReference>
<keyword evidence="2 5" id="KW-0808">Transferase</keyword>
<evidence type="ECO:0000256" key="1">
    <source>
        <dbReference type="ARBA" id="ARBA00007265"/>
    </source>
</evidence>
<dbReference type="InterPro" id="IPR043129">
    <property type="entry name" value="ATPase_NBD"/>
</dbReference>
<evidence type="ECO:0000256" key="5">
    <source>
        <dbReference type="RuleBase" id="RU003953"/>
    </source>
</evidence>
<evidence type="ECO:0000256" key="4">
    <source>
        <dbReference type="RuleBase" id="RU000487"/>
    </source>
</evidence>
<evidence type="ECO:0000259" key="7">
    <source>
        <dbReference type="Pfam" id="PF01743"/>
    </source>
</evidence>
<protein>
    <submittedName>
        <fullName evidence="8">Actin-related protein 6 (DArp6) (Actin-like protein 13E)</fullName>
    </submittedName>
</protein>
<evidence type="ECO:0000313" key="8">
    <source>
        <dbReference type="EMBL" id="CAK9003870.1"/>
    </source>
</evidence>
<feature type="compositionally biased region" description="Basic residues" evidence="6">
    <location>
        <begin position="1059"/>
        <end position="1075"/>
    </location>
</feature>
<dbReference type="EMBL" id="CAXAMM010004523">
    <property type="protein sequence ID" value="CAK9003870.1"/>
    <property type="molecule type" value="Genomic_DNA"/>
</dbReference>
<dbReference type="InterPro" id="IPR043519">
    <property type="entry name" value="NT_sf"/>
</dbReference>
<dbReference type="PANTHER" id="PTHR11937">
    <property type="entry name" value="ACTIN"/>
    <property type="match status" value="1"/>
</dbReference>
<feature type="non-terminal residue" evidence="8">
    <location>
        <position position="1"/>
    </location>
</feature>
<organism evidence="8 9">
    <name type="scientific">Durusdinium trenchii</name>
    <dbReference type="NCBI Taxonomy" id="1381693"/>
    <lineage>
        <taxon>Eukaryota</taxon>
        <taxon>Sar</taxon>
        <taxon>Alveolata</taxon>
        <taxon>Dinophyceae</taxon>
        <taxon>Suessiales</taxon>
        <taxon>Symbiodiniaceae</taxon>
        <taxon>Durusdinium</taxon>
    </lineage>
</organism>
<evidence type="ECO:0000256" key="6">
    <source>
        <dbReference type="SAM" id="MobiDB-lite"/>
    </source>
</evidence>
<evidence type="ECO:0000313" key="9">
    <source>
        <dbReference type="Proteomes" id="UP001642464"/>
    </source>
</evidence>
<evidence type="ECO:0000256" key="2">
    <source>
        <dbReference type="ARBA" id="ARBA00022679"/>
    </source>
</evidence>
<feature type="domain" description="Poly A polymerase head" evidence="7">
    <location>
        <begin position="592"/>
        <end position="653"/>
    </location>
</feature>
<dbReference type="InterPro" id="IPR002646">
    <property type="entry name" value="PolA_pol_head_dom"/>
</dbReference>